<evidence type="ECO:0000256" key="4">
    <source>
        <dbReference type="ARBA" id="ARBA00022989"/>
    </source>
</evidence>
<dbReference type="Proteomes" id="UP000217561">
    <property type="component" value="Unassembled WGS sequence"/>
</dbReference>
<evidence type="ECO:0000256" key="7">
    <source>
        <dbReference type="SAM" id="Phobius"/>
    </source>
</evidence>
<keyword evidence="10" id="KW-1185">Reference proteome</keyword>
<evidence type="ECO:0000313" key="10">
    <source>
        <dbReference type="Proteomes" id="UP000217561"/>
    </source>
</evidence>
<name>A0ABX4HSP3_9BACI</name>
<sequence length="194" mass="21325">MKKFITLTVIMFSVLCLSPAVAYSSSPSVSECAKNPGIDGCSEEGEEGGESRGENEEQPAAEPLWWSATKLILALVFVLGLIYGVLKLIQKKNNLFSNTRQMQNLGGVPLGQNRSVQAVKIGGHVYIIGVGDTVEMLTEITDEETRKQLLSGEPDHSGDNENSGKQFHQLFDKQLSLMKENRMRNGRGKDHTDE</sequence>
<keyword evidence="8" id="KW-0732">Signal</keyword>
<comment type="caution">
    <text evidence="9">The sequence shown here is derived from an EMBL/GenBank/DDBJ whole genome shotgun (WGS) entry which is preliminary data.</text>
</comment>
<evidence type="ECO:0000256" key="5">
    <source>
        <dbReference type="ARBA" id="ARBA00023136"/>
    </source>
</evidence>
<keyword evidence="5 7" id="KW-0472">Membrane</keyword>
<reference evidence="9 10" key="1">
    <citation type="submission" date="2017-08" db="EMBL/GenBank/DDBJ databases">
        <title>Salimicrobium alkalisoli sp. nov., isolated from saline alkaline soil.</title>
        <authorList>
            <person name="Zhang G."/>
            <person name="Xiong Q."/>
        </authorList>
    </citation>
    <scope>NUCLEOTIDE SEQUENCE [LARGE SCALE GENOMIC DNA]</scope>
    <source>
        <strain evidence="9 10">WN024</strain>
    </source>
</reference>
<feature type="transmembrane region" description="Helical" evidence="7">
    <location>
        <begin position="64"/>
        <end position="86"/>
    </location>
</feature>
<evidence type="ECO:0000256" key="3">
    <source>
        <dbReference type="ARBA" id="ARBA00022692"/>
    </source>
</evidence>
<evidence type="ECO:0000256" key="8">
    <source>
        <dbReference type="SAM" id="SignalP"/>
    </source>
</evidence>
<comment type="subcellular location">
    <subcellularLocation>
        <location evidence="1">Cell membrane</location>
    </subcellularLocation>
</comment>
<protein>
    <recommendedName>
        <fullName evidence="11">Flagellar protein FliO/FliZ</fullName>
    </recommendedName>
</protein>
<evidence type="ECO:0000256" key="2">
    <source>
        <dbReference type="ARBA" id="ARBA00022475"/>
    </source>
</evidence>
<feature type="region of interest" description="Disordered" evidence="6">
    <location>
        <begin position="26"/>
        <end position="60"/>
    </location>
</feature>
<dbReference type="Pfam" id="PF04347">
    <property type="entry name" value="FliO"/>
    <property type="match status" value="1"/>
</dbReference>
<dbReference type="InterPro" id="IPR022781">
    <property type="entry name" value="Flagellar_biosynth_FliO"/>
</dbReference>
<evidence type="ECO:0000313" key="9">
    <source>
        <dbReference type="EMBL" id="PBB05882.1"/>
    </source>
</evidence>
<gene>
    <name evidence="9" type="ORF">CKW00_06530</name>
</gene>
<organism evidence="9 10">
    <name type="scientific">Salimicrobium humidisoli</name>
    <dbReference type="NCBI Taxonomy" id="2029857"/>
    <lineage>
        <taxon>Bacteria</taxon>
        <taxon>Bacillati</taxon>
        <taxon>Bacillota</taxon>
        <taxon>Bacilli</taxon>
        <taxon>Bacillales</taxon>
        <taxon>Bacillaceae</taxon>
        <taxon>Salimicrobium</taxon>
    </lineage>
</organism>
<keyword evidence="3 7" id="KW-0812">Transmembrane</keyword>
<evidence type="ECO:0000256" key="1">
    <source>
        <dbReference type="ARBA" id="ARBA00004236"/>
    </source>
</evidence>
<accession>A0ABX4HSP3</accession>
<feature type="signal peptide" evidence="8">
    <location>
        <begin position="1"/>
        <end position="22"/>
    </location>
</feature>
<feature type="chain" id="PRO_5046051009" description="Flagellar protein FliO/FliZ" evidence="8">
    <location>
        <begin position="23"/>
        <end position="194"/>
    </location>
</feature>
<keyword evidence="4 7" id="KW-1133">Transmembrane helix</keyword>
<proteinExistence type="predicted"/>
<dbReference type="EMBL" id="NSGH01000008">
    <property type="protein sequence ID" value="PBB05882.1"/>
    <property type="molecule type" value="Genomic_DNA"/>
</dbReference>
<evidence type="ECO:0000256" key="6">
    <source>
        <dbReference type="SAM" id="MobiDB-lite"/>
    </source>
</evidence>
<evidence type="ECO:0008006" key="11">
    <source>
        <dbReference type="Google" id="ProtNLM"/>
    </source>
</evidence>
<keyword evidence="2" id="KW-1003">Cell membrane</keyword>